<evidence type="ECO:0000313" key="7">
    <source>
        <dbReference type="EMBL" id="PYH28213.1"/>
    </source>
</evidence>
<dbReference type="GO" id="GO:0000981">
    <property type="term" value="F:DNA-binding transcription factor activity, RNA polymerase II-specific"/>
    <property type="evidence" value="ECO:0007669"/>
    <property type="project" value="UniProtKB-ARBA"/>
</dbReference>
<organism evidence="7 8">
    <name type="scientific">Aspergillus neoniger (strain CBS 115656)</name>
    <dbReference type="NCBI Taxonomy" id="1448310"/>
    <lineage>
        <taxon>Eukaryota</taxon>
        <taxon>Fungi</taxon>
        <taxon>Dikarya</taxon>
        <taxon>Ascomycota</taxon>
        <taxon>Pezizomycotina</taxon>
        <taxon>Eurotiomycetes</taxon>
        <taxon>Eurotiomycetidae</taxon>
        <taxon>Eurotiales</taxon>
        <taxon>Aspergillaceae</taxon>
        <taxon>Aspergillus</taxon>
        <taxon>Aspergillus subgen. Circumdati</taxon>
    </lineage>
</organism>
<dbReference type="FunFam" id="3.30.160.60:FF:002343">
    <property type="entry name" value="Zinc finger protein 33A"/>
    <property type="match status" value="1"/>
</dbReference>
<keyword evidence="8" id="KW-1185">Reference proteome</keyword>
<reference evidence="7" key="1">
    <citation type="submission" date="2016-12" db="EMBL/GenBank/DDBJ databases">
        <title>The genomes of Aspergillus section Nigri reveals drivers in fungal speciation.</title>
        <authorList>
            <consortium name="DOE Joint Genome Institute"/>
            <person name="Vesth T.C."/>
            <person name="Nybo J."/>
            <person name="Theobald S."/>
            <person name="Brandl J."/>
            <person name="Frisvad J.C."/>
            <person name="Nielsen K.F."/>
            <person name="Lyhne E.K."/>
            <person name="Kogle M.E."/>
            <person name="Kuo A."/>
            <person name="Riley R."/>
            <person name="Clum A."/>
            <person name="Nolan M."/>
            <person name="Lipzen A."/>
            <person name="Salamov A."/>
            <person name="Henrissat B."/>
            <person name="Wiebenga A."/>
            <person name="De Vries R.P."/>
            <person name="Grigoriev I.V."/>
            <person name="Mortensen U.H."/>
            <person name="Andersen M.R."/>
            <person name="Baker S.E."/>
        </authorList>
    </citation>
    <scope>NUCLEOTIDE SEQUENCE [LARGE SCALE GENOMIC DNA]</scope>
    <source>
        <strain evidence="7">CBS 115656</strain>
    </source>
</reference>
<proteinExistence type="predicted"/>
<evidence type="ECO:0000256" key="2">
    <source>
        <dbReference type="ARBA" id="ARBA00022737"/>
    </source>
</evidence>
<dbReference type="PANTHER" id="PTHR14003">
    <property type="entry name" value="TRANSCRIPTIONAL REPRESSOR PROTEIN YY"/>
    <property type="match status" value="1"/>
</dbReference>
<dbReference type="GO" id="GO:0008270">
    <property type="term" value="F:zinc ion binding"/>
    <property type="evidence" value="ECO:0007669"/>
    <property type="project" value="UniProtKB-KW"/>
</dbReference>
<dbReference type="InterPro" id="IPR036236">
    <property type="entry name" value="Znf_C2H2_sf"/>
</dbReference>
<dbReference type="PROSITE" id="PS00028">
    <property type="entry name" value="ZINC_FINGER_C2H2_1"/>
    <property type="match status" value="4"/>
</dbReference>
<dbReference type="GO" id="GO:0000785">
    <property type="term" value="C:chromatin"/>
    <property type="evidence" value="ECO:0007669"/>
    <property type="project" value="TreeGrafter"/>
</dbReference>
<evidence type="ECO:0000256" key="4">
    <source>
        <dbReference type="ARBA" id="ARBA00022833"/>
    </source>
</evidence>
<dbReference type="Proteomes" id="UP000247647">
    <property type="component" value="Unassembled WGS sequence"/>
</dbReference>
<feature type="domain" description="C2H2-type" evidence="6">
    <location>
        <begin position="99"/>
        <end position="124"/>
    </location>
</feature>
<dbReference type="PROSITE" id="PS50157">
    <property type="entry name" value="ZINC_FINGER_C2H2_2"/>
    <property type="match status" value="4"/>
</dbReference>
<dbReference type="FunFam" id="3.30.160.60:FF:000125">
    <property type="entry name" value="Putative zinc finger protein 143"/>
    <property type="match status" value="1"/>
</dbReference>
<dbReference type="GeneID" id="37130985"/>
<dbReference type="GO" id="GO:0000978">
    <property type="term" value="F:RNA polymerase II cis-regulatory region sequence-specific DNA binding"/>
    <property type="evidence" value="ECO:0007669"/>
    <property type="project" value="TreeGrafter"/>
</dbReference>
<evidence type="ECO:0000256" key="5">
    <source>
        <dbReference type="PROSITE-ProRule" id="PRU00042"/>
    </source>
</evidence>
<feature type="domain" description="C2H2-type" evidence="6">
    <location>
        <begin position="9"/>
        <end position="38"/>
    </location>
</feature>
<keyword evidence="1" id="KW-0479">Metal-binding</keyword>
<protein>
    <recommendedName>
        <fullName evidence="6">C2H2-type domain-containing protein</fullName>
    </recommendedName>
</protein>
<gene>
    <name evidence="7" type="ORF">BO87DRAFT_453116</name>
</gene>
<dbReference type="AlphaFoldDB" id="A0A318Y7C6"/>
<dbReference type="EMBL" id="KZ821532">
    <property type="protein sequence ID" value="PYH28213.1"/>
    <property type="molecule type" value="Genomic_DNA"/>
</dbReference>
<evidence type="ECO:0000313" key="8">
    <source>
        <dbReference type="Proteomes" id="UP000247647"/>
    </source>
</evidence>
<keyword evidence="3 5" id="KW-0863">Zinc-finger</keyword>
<dbReference type="GO" id="GO:0005667">
    <property type="term" value="C:transcription regulator complex"/>
    <property type="evidence" value="ECO:0007669"/>
    <property type="project" value="TreeGrafter"/>
</dbReference>
<dbReference type="RefSeq" id="XP_025473691.1">
    <property type="nucleotide sequence ID" value="XM_025628529.1"/>
</dbReference>
<sequence>MEFNGGRAFYCTWKQCIKGFSRKADLLRHRRIHTNERPYLCTFNDCNKRFTQKSSWKVHLRTHTGEKPYVCEHGGCHKAFSDSSSLARHRRIHTSDRPFICPEPTCKKTFCRKETLTKHQQRSHPPKPVNTFLSDSLLSDRPFCGQMAVPVSIENYLLAQQPSNTQTTSPVHDVDTDQSLHVTSVPVQYPGPILAQHTIDTLPVDIQHAQEHYMKLVQQQLLHDPSRQGYLPPELPQPCFSLSTARYYSSIFTDTQSDYNASAQLLNQPQGVDWGSSWIWNNEPSNSFDNDCFRPAAFYDSHSSQVPPPLPFPFY</sequence>
<dbReference type="Gene3D" id="3.30.160.60">
    <property type="entry name" value="Classic Zinc Finger"/>
    <property type="match status" value="4"/>
</dbReference>
<dbReference type="Pfam" id="PF00096">
    <property type="entry name" value="zf-C2H2"/>
    <property type="match status" value="3"/>
</dbReference>
<dbReference type="InterPro" id="IPR013087">
    <property type="entry name" value="Znf_C2H2_type"/>
</dbReference>
<evidence type="ECO:0000256" key="3">
    <source>
        <dbReference type="ARBA" id="ARBA00022771"/>
    </source>
</evidence>
<dbReference type="SMART" id="SM00355">
    <property type="entry name" value="ZnF_C2H2"/>
    <property type="match status" value="4"/>
</dbReference>
<dbReference type="PANTHER" id="PTHR14003:SF22">
    <property type="entry name" value="FINGER DOMAIN PROTEIN, PUTATIVE (AFU_ORTHOLOGUE AFUA_4G11480)-RELATED"/>
    <property type="match status" value="1"/>
</dbReference>
<evidence type="ECO:0000256" key="1">
    <source>
        <dbReference type="ARBA" id="ARBA00022723"/>
    </source>
</evidence>
<name>A0A318Y7C6_ASPNB</name>
<feature type="domain" description="C2H2-type" evidence="6">
    <location>
        <begin position="39"/>
        <end position="68"/>
    </location>
</feature>
<dbReference type="OrthoDB" id="3437960at2759"/>
<feature type="domain" description="C2H2-type" evidence="6">
    <location>
        <begin position="69"/>
        <end position="98"/>
    </location>
</feature>
<accession>A0A318Y7C6</accession>
<keyword evidence="4" id="KW-0862">Zinc</keyword>
<evidence type="ECO:0000259" key="6">
    <source>
        <dbReference type="PROSITE" id="PS50157"/>
    </source>
</evidence>
<dbReference type="SUPFAM" id="SSF57667">
    <property type="entry name" value="beta-beta-alpha zinc fingers"/>
    <property type="match status" value="2"/>
</dbReference>
<keyword evidence="2" id="KW-0677">Repeat</keyword>